<sequence>MQVLRRQATPPPWWKAQRLLLSRNRQAALRLEMRPSQQLARRLNPYPVILLVILATRLVQKSSHYIDSSRATQGNTEKKTECTLARNALPRIATPRTSATTRNQSTREYDSSVTSTGAER</sequence>
<comment type="caution">
    <text evidence="1">The sequence shown here is derived from an EMBL/GenBank/DDBJ whole genome shotgun (WGS) entry which is preliminary data.</text>
</comment>
<reference evidence="1" key="1">
    <citation type="submission" date="2022-11" db="EMBL/GenBank/DDBJ databases">
        <title>Genome Sequence of Boeremia exigua.</title>
        <authorList>
            <person name="Buettner E."/>
        </authorList>
    </citation>
    <scope>NUCLEOTIDE SEQUENCE</scope>
    <source>
        <strain evidence="1">CU02</strain>
    </source>
</reference>
<proteinExistence type="predicted"/>
<gene>
    <name evidence="1" type="ORF">OPT61_g6715</name>
</gene>
<dbReference type="Proteomes" id="UP001153331">
    <property type="component" value="Unassembled WGS sequence"/>
</dbReference>
<evidence type="ECO:0000313" key="2">
    <source>
        <dbReference type="Proteomes" id="UP001153331"/>
    </source>
</evidence>
<dbReference type="EMBL" id="JAPHNI010000499">
    <property type="protein sequence ID" value="KAJ8110441.1"/>
    <property type="molecule type" value="Genomic_DNA"/>
</dbReference>
<protein>
    <submittedName>
        <fullName evidence="1">Uncharacterized protein</fullName>
    </submittedName>
</protein>
<organism evidence="1 2">
    <name type="scientific">Boeremia exigua</name>
    <dbReference type="NCBI Taxonomy" id="749465"/>
    <lineage>
        <taxon>Eukaryota</taxon>
        <taxon>Fungi</taxon>
        <taxon>Dikarya</taxon>
        <taxon>Ascomycota</taxon>
        <taxon>Pezizomycotina</taxon>
        <taxon>Dothideomycetes</taxon>
        <taxon>Pleosporomycetidae</taxon>
        <taxon>Pleosporales</taxon>
        <taxon>Pleosporineae</taxon>
        <taxon>Didymellaceae</taxon>
        <taxon>Boeremia</taxon>
    </lineage>
</organism>
<keyword evidence="2" id="KW-1185">Reference proteome</keyword>
<accession>A0ACC2I597</accession>
<name>A0ACC2I597_9PLEO</name>
<evidence type="ECO:0000313" key="1">
    <source>
        <dbReference type="EMBL" id="KAJ8110441.1"/>
    </source>
</evidence>